<proteinExistence type="predicted"/>
<organism evidence="2 3">
    <name type="scientific">Streptomyces erythrochromogenes</name>
    <dbReference type="NCBI Taxonomy" id="285574"/>
    <lineage>
        <taxon>Bacteria</taxon>
        <taxon>Bacillati</taxon>
        <taxon>Actinomycetota</taxon>
        <taxon>Actinomycetes</taxon>
        <taxon>Kitasatosporales</taxon>
        <taxon>Streptomycetaceae</taxon>
        <taxon>Streptomyces</taxon>
    </lineage>
</organism>
<dbReference type="Proteomes" id="UP001432312">
    <property type="component" value="Chromosome"/>
</dbReference>
<protein>
    <submittedName>
        <fullName evidence="2">Uncharacterized protein</fullName>
    </submittedName>
</protein>
<keyword evidence="3" id="KW-1185">Reference proteome</keyword>
<evidence type="ECO:0000313" key="1">
    <source>
        <dbReference type="EMBL" id="WUN77041.1"/>
    </source>
</evidence>
<evidence type="ECO:0000313" key="3">
    <source>
        <dbReference type="Proteomes" id="UP001432312"/>
    </source>
</evidence>
<dbReference type="EMBL" id="CP108036">
    <property type="protein sequence ID" value="WUN83992.1"/>
    <property type="molecule type" value="Genomic_DNA"/>
</dbReference>
<dbReference type="GeneID" id="95502207"/>
<dbReference type="RefSeq" id="WP_328738219.1">
    <property type="nucleotide sequence ID" value="NZ_CP108036.1"/>
</dbReference>
<reference evidence="2" key="1">
    <citation type="submission" date="2022-10" db="EMBL/GenBank/DDBJ databases">
        <title>The complete genomes of actinobacterial strains from the NBC collection.</title>
        <authorList>
            <person name="Joergensen T.S."/>
            <person name="Alvarez Arevalo M."/>
            <person name="Sterndorff E.B."/>
            <person name="Faurdal D."/>
            <person name="Vuksanovic O."/>
            <person name="Mourched A.-S."/>
            <person name="Charusanti P."/>
            <person name="Shaw S."/>
            <person name="Blin K."/>
            <person name="Weber T."/>
        </authorList>
    </citation>
    <scope>NUCLEOTIDE SEQUENCE</scope>
    <source>
        <strain evidence="2">NBC_00303</strain>
    </source>
</reference>
<gene>
    <name evidence="1" type="ORF">OHA91_00085</name>
    <name evidence="2" type="ORF">OHA91_39170</name>
</gene>
<sequence length="114" mass="12150">MTGSPSYGVRRVRATAWACSGSGMRSMRSAARRCLLKAATDGPNPIGLAFTGMSNPVQMASLPGIDSTPILISEPASGVSQKPLLFPELMCVFPQVRCDVRDVKAGWGRLIRRG</sequence>
<dbReference type="EMBL" id="CP108036">
    <property type="protein sequence ID" value="WUN77041.1"/>
    <property type="molecule type" value="Genomic_DNA"/>
</dbReference>
<name>A0ABZ1QNJ6_9ACTN</name>
<evidence type="ECO:0000313" key="2">
    <source>
        <dbReference type="EMBL" id="WUN83992.1"/>
    </source>
</evidence>
<accession>A0ABZ1QNJ6</accession>